<sequence length="483" mass="51823">MILPTSYQTTPLDEIIPPLSYGLIYAFQCDEARREQTVQILQQGYTKLLQLRPYLGGDIVRHQNSGARPGSLELVVPAEPQDVHVHDGKIAVADLSLSSSGWTYSYAELLEAGMPLSRLDAALFAPYVAGTATTTKPFMIQVNWIPGGCLLTISISHAVVDASGAGVVIQSWAQLCREAQGLSESQTNGAATEDINGAGNSISAVYNENALSASFQTLKTRSELWKLLAAGGSIPGMETAIFSFSRDAIARLKQDATPSDKSQWISGNDALTALIWRSVMRARFSHEGDAKLSTTSGSQATGINGNGAGINGEPKSIVSVAINGRSLLNPPLPASYINNVVYCCMTELPLTQVLSSPLSTLASSIRRRIEAIKSDPELIQDATLLAAAIPDVSKLTFAFREFLGCDLVTSSWIDTPFYEVDFGPVLGKPDLIRVPRGQFGGLCCLQPRKPGGDLEVFVSVRGEELEKLLGDEEFGKYASFVCV</sequence>
<organism evidence="2 3">
    <name type="scientific">Cercophora scortea</name>
    <dbReference type="NCBI Taxonomy" id="314031"/>
    <lineage>
        <taxon>Eukaryota</taxon>
        <taxon>Fungi</taxon>
        <taxon>Dikarya</taxon>
        <taxon>Ascomycota</taxon>
        <taxon>Pezizomycotina</taxon>
        <taxon>Sordariomycetes</taxon>
        <taxon>Sordariomycetidae</taxon>
        <taxon>Sordariales</taxon>
        <taxon>Lasiosphaeriaceae</taxon>
        <taxon>Cercophora</taxon>
    </lineage>
</organism>
<dbReference type="GO" id="GO:0016747">
    <property type="term" value="F:acyltransferase activity, transferring groups other than amino-acyl groups"/>
    <property type="evidence" value="ECO:0007669"/>
    <property type="project" value="TreeGrafter"/>
</dbReference>
<protein>
    <submittedName>
        <fullName evidence="2">Transferase family-domain-containing protein</fullName>
    </submittedName>
</protein>
<evidence type="ECO:0000313" key="3">
    <source>
        <dbReference type="Proteomes" id="UP001286456"/>
    </source>
</evidence>
<evidence type="ECO:0000313" key="2">
    <source>
        <dbReference type="EMBL" id="KAK3324442.1"/>
    </source>
</evidence>
<comment type="caution">
    <text evidence="2">The sequence shown here is derived from an EMBL/GenBank/DDBJ whole genome shotgun (WGS) entry which is preliminary data.</text>
</comment>
<gene>
    <name evidence="2" type="ORF">B0T19DRAFT_486607</name>
</gene>
<accession>A0AAE0IG88</accession>
<proteinExistence type="predicted"/>
<dbReference type="Gene3D" id="3.30.559.10">
    <property type="entry name" value="Chloramphenicol acetyltransferase-like domain"/>
    <property type="match status" value="2"/>
</dbReference>
<dbReference type="EMBL" id="JAUEPO010000004">
    <property type="protein sequence ID" value="KAK3324442.1"/>
    <property type="molecule type" value="Genomic_DNA"/>
</dbReference>
<dbReference type="PANTHER" id="PTHR31642:SF270">
    <property type="entry name" value="O-ACYLTRANSFERASE AUSQ"/>
    <property type="match status" value="1"/>
</dbReference>
<reference evidence="2" key="2">
    <citation type="submission" date="2023-06" db="EMBL/GenBank/DDBJ databases">
        <authorList>
            <consortium name="Lawrence Berkeley National Laboratory"/>
            <person name="Haridas S."/>
            <person name="Hensen N."/>
            <person name="Bonometti L."/>
            <person name="Westerberg I."/>
            <person name="Brannstrom I.O."/>
            <person name="Guillou S."/>
            <person name="Cros-Aarteil S."/>
            <person name="Calhoun S."/>
            <person name="Kuo A."/>
            <person name="Mondo S."/>
            <person name="Pangilinan J."/>
            <person name="Riley R."/>
            <person name="Labutti K."/>
            <person name="Andreopoulos B."/>
            <person name="Lipzen A."/>
            <person name="Chen C."/>
            <person name="Yanf M."/>
            <person name="Daum C."/>
            <person name="Ng V."/>
            <person name="Clum A."/>
            <person name="Steindorff A."/>
            <person name="Ohm R."/>
            <person name="Martin F."/>
            <person name="Silar P."/>
            <person name="Natvig D."/>
            <person name="Lalanne C."/>
            <person name="Gautier V."/>
            <person name="Ament-Velasquez S.L."/>
            <person name="Kruys A."/>
            <person name="Hutchinson M.I."/>
            <person name="Powell A.J."/>
            <person name="Barry K."/>
            <person name="Miller A.N."/>
            <person name="Grigoriev I.V."/>
            <person name="Debuchy R."/>
            <person name="Gladieux P."/>
            <person name="Thoren M.H."/>
            <person name="Johannesson H."/>
        </authorList>
    </citation>
    <scope>NUCLEOTIDE SEQUENCE</scope>
    <source>
        <strain evidence="2">SMH4131-1</strain>
    </source>
</reference>
<name>A0AAE0IG88_9PEZI</name>
<dbReference type="InterPro" id="IPR050317">
    <property type="entry name" value="Plant_Fungal_Acyltransferase"/>
</dbReference>
<dbReference type="Pfam" id="PF02458">
    <property type="entry name" value="Transferase"/>
    <property type="match status" value="1"/>
</dbReference>
<dbReference type="AlphaFoldDB" id="A0AAE0IG88"/>
<keyword evidence="3" id="KW-1185">Reference proteome</keyword>
<reference evidence="2" key="1">
    <citation type="journal article" date="2023" name="Mol. Phylogenet. Evol.">
        <title>Genome-scale phylogeny and comparative genomics of the fungal order Sordariales.</title>
        <authorList>
            <person name="Hensen N."/>
            <person name="Bonometti L."/>
            <person name="Westerberg I."/>
            <person name="Brannstrom I.O."/>
            <person name="Guillou S."/>
            <person name="Cros-Aarteil S."/>
            <person name="Calhoun S."/>
            <person name="Haridas S."/>
            <person name="Kuo A."/>
            <person name="Mondo S."/>
            <person name="Pangilinan J."/>
            <person name="Riley R."/>
            <person name="LaButti K."/>
            <person name="Andreopoulos B."/>
            <person name="Lipzen A."/>
            <person name="Chen C."/>
            <person name="Yan M."/>
            <person name="Daum C."/>
            <person name="Ng V."/>
            <person name="Clum A."/>
            <person name="Steindorff A."/>
            <person name="Ohm R.A."/>
            <person name="Martin F."/>
            <person name="Silar P."/>
            <person name="Natvig D.O."/>
            <person name="Lalanne C."/>
            <person name="Gautier V."/>
            <person name="Ament-Velasquez S.L."/>
            <person name="Kruys A."/>
            <person name="Hutchinson M.I."/>
            <person name="Powell A.J."/>
            <person name="Barry K."/>
            <person name="Miller A.N."/>
            <person name="Grigoriev I.V."/>
            <person name="Debuchy R."/>
            <person name="Gladieux P."/>
            <person name="Hiltunen Thoren M."/>
            <person name="Johannesson H."/>
        </authorList>
    </citation>
    <scope>NUCLEOTIDE SEQUENCE</scope>
    <source>
        <strain evidence="2">SMH4131-1</strain>
    </source>
</reference>
<dbReference type="InterPro" id="IPR023213">
    <property type="entry name" value="CAT-like_dom_sf"/>
</dbReference>
<dbReference type="Proteomes" id="UP001286456">
    <property type="component" value="Unassembled WGS sequence"/>
</dbReference>
<evidence type="ECO:0000256" key="1">
    <source>
        <dbReference type="ARBA" id="ARBA00022679"/>
    </source>
</evidence>
<keyword evidence="1 2" id="KW-0808">Transferase</keyword>
<dbReference type="PANTHER" id="PTHR31642">
    <property type="entry name" value="TRICHOTHECENE 3-O-ACETYLTRANSFERASE"/>
    <property type="match status" value="1"/>
</dbReference>